<evidence type="ECO:0000256" key="8">
    <source>
        <dbReference type="ARBA" id="ARBA00022840"/>
    </source>
</evidence>
<dbReference type="InterPro" id="IPR015813">
    <property type="entry name" value="Pyrv/PenolPyrv_kinase-like_dom"/>
</dbReference>
<dbReference type="OrthoDB" id="9812123at2"/>
<evidence type="ECO:0000313" key="17">
    <source>
        <dbReference type="Proteomes" id="UP000436522"/>
    </source>
</evidence>
<evidence type="ECO:0000256" key="7">
    <source>
        <dbReference type="ARBA" id="ARBA00022777"/>
    </source>
</evidence>
<organism evidence="16 17">
    <name type="scientific">Roseobacter cerasinus</name>
    <dbReference type="NCBI Taxonomy" id="2602289"/>
    <lineage>
        <taxon>Bacteria</taxon>
        <taxon>Pseudomonadati</taxon>
        <taxon>Pseudomonadota</taxon>
        <taxon>Alphaproteobacteria</taxon>
        <taxon>Rhodobacterales</taxon>
        <taxon>Roseobacteraceae</taxon>
        <taxon>Roseobacter</taxon>
    </lineage>
</organism>
<dbReference type="InterPro" id="IPR015795">
    <property type="entry name" value="Pyrv_Knase_C"/>
</dbReference>
<dbReference type="EC" id="2.7.1.40" evidence="3 12"/>
<comment type="catalytic activity">
    <reaction evidence="13">
        <text>pyruvate + ATP = phosphoenolpyruvate + ADP + H(+)</text>
        <dbReference type="Rhea" id="RHEA:18157"/>
        <dbReference type="ChEBI" id="CHEBI:15361"/>
        <dbReference type="ChEBI" id="CHEBI:15378"/>
        <dbReference type="ChEBI" id="CHEBI:30616"/>
        <dbReference type="ChEBI" id="CHEBI:58702"/>
        <dbReference type="ChEBI" id="CHEBI:456216"/>
        <dbReference type="EC" id="2.7.1.40"/>
    </reaction>
</comment>
<dbReference type="Gene3D" id="2.40.33.10">
    <property type="entry name" value="PK beta-barrel domain-like"/>
    <property type="match status" value="1"/>
</dbReference>
<dbReference type="GO" id="GO:0004743">
    <property type="term" value="F:pyruvate kinase activity"/>
    <property type="evidence" value="ECO:0007669"/>
    <property type="project" value="UniProtKB-UniRule"/>
</dbReference>
<dbReference type="InterPro" id="IPR036918">
    <property type="entry name" value="Pyrv_Knase_C_sf"/>
</dbReference>
<dbReference type="Gene3D" id="3.20.20.60">
    <property type="entry name" value="Phosphoenolpyruvate-binding domains"/>
    <property type="match status" value="1"/>
</dbReference>
<keyword evidence="7 13" id="KW-0418">Kinase</keyword>
<dbReference type="InterPro" id="IPR011037">
    <property type="entry name" value="Pyrv_Knase-like_insert_dom_sf"/>
</dbReference>
<dbReference type="UniPathway" id="UPA00109">
    <property type="reaction ID" value="UER00188"/>
</dbReference>
<dbReference type="GO" id="GO:0000287">
    <property type="term" value="F:magnesium ion binding"/>
    <property type="evidence" value="ECO:0007669"/>
    <property type="project" value="UniProtKB-UniRule"/>
</dbReference>
<reference evidence="16 17" key="1">
    <citation type="submission" date="2019-12" db="EMBL/GenBank/DDBJ databases">
        <title>Roseobacter cerasinus sp. nov., isolated from seawater around aquaculture.</title>
        <authorList>
            <person name="Muramatsu S."/>
            <person name="Takabe Y."/>
            <person name="Mori K."/>
            <person name="Takaichi S."/>
            <person name="Hanada S."/>
        </authorList>
    </citation>
    <scope>NUCLEOTIDE SEQUENCE [LARGE SCALE GENOMIC DNA]</scope>
    <source>
        <strain evidence="16 17">AI77</strain>
    </source>
</reference>
<evidence type="ECO:0000256" key="5">
    <source>
        <dbReference type="ARBA" id="ARBA00022723"/>
    </source>
</evidence>
<dbReference type="GO" id="GO:0016301">
    <property type="term" value="F:kinase activity"/>
    <property type="evidence" value="ECO:0007669"/>
    <property type="project" value="UniProtKB-KW"/>
</dbReference>
<dbReference type="Gene3D" id="3.40.1380.20">
    <property type="entry name" value="Pyruvate kinase, C-terminal domain"/>
    <property type="match status" value="1"/>
</dbReference>
<dbReference type="InterPro" id="IPR040442">
    <property type="entry name" value="Pyrv_kinase-like_dom_sf"/>
</dbReference>
<evidence type="ECO:0000256" key="11">
    <source>
        <dbReference type="ARBA" id="ARBA00023317"/>
    </source>
</evidence>
<keyword evidence="9 13" id="KW-0460">Magnesium</keyword>
<evidence type="ECO:0000256" key="1">
    <source>
        <dbReference type="ARBA" id="ARBA00004997"/>
    </source>
</evidence>
<keyword evidence="8" id="KW-0067">ATP-binding</keyword>
<keyword evidence="10 13" id="KW-0324">Glycolysis</keyword>
<evidence type="ECO:0000256" key="6">
    <source>
        <dbReference type="ARBA" id="ARBA00022741"/>
    </source>
</evidence>
<dbReference type="EMBL" id="BLIV01000004">
    <property type="protein sequence ID" value="GFE50549.1"/>
    <property type="molecule type" value="Genomic_DNA"/>
</dbReference>
<feature type="domain" description="Pyruvate kinase C-terminal" evidence="15">
    <location>
        <begin position="357"/>
        <end position="468"/>
    </location>
</feature>
<dbReference type="PRINTS" id="PR01050">
    <property type="entry name" value="PYRUVTKNASE"/>
</dbReference>
<protein>
    <recommendedName>
        <fullName evidence="3 12">Pyruvate kinase</fullName>
        <ecNumber evidence="3 12">2.7.1.40</ecNumber>
    </recommendedName>
</protein>
<keyword evidence="11 16" id="KW-0670">Pyruvate</keyword>
<evidence type="ECO:0000313" key="16">
    <source>
        <dbReference type="EMBL" id="GFE50549.1"/>
    </source>
</evidence>
<dbReference type="InterPro" id="IPR015806">
    <property type="entry name" value="Pyrv_Knase_insert_dom_sf"/>
</dbReference>
<accession>A0A640VR95</accession>
<dbReference type="Pfam" id="PF00224">
    <property type="entry name" value="PK"/>
    <property type="match status" value="1"/>
</dbReference>
<dbReference type="Proteomes" id="UP000436522">
    <property type="component" value="Unassembled WGS sequence"/>
</dbReference>
<evidence type="ECO:0000256" key="4">
    <source>
        <dbReference type="ARBA" id="ARBA00022679"/>
    </source>
</evidence>
<dbReference type="PANTHER" id="PTHR11817">
    <property type="entry name" value="PYRUVATE KINASE"/>
    <property type="match status" value="1"/>
</dbReference>
<evidence type="ECO:0000256" key="13">
    <source>
        <dbReference type="RuleBase" id="RU000504"/>
    </source>
</evidence>
<dbReference type="InterPro" id="IPR001697">
    <property type="entry name" value="Pyr_Knase"/>
</dbReference>
<dbReference type="GO" id="GO:0005524">
    <property type="term" value="F:ATP binding"/>
    <property type="evidence" value="ECO:0007669"/>
    <property type="project" value="UniProtKB-KW"/>
</dbReference>
<sequence length="482" mass="52017">MRRTRNVKIVATLGPASDTYETIHALHLAGADVFRLNMSHGSHDEIREKHAIIRQIEEDTGGSICILADLQGPKLRVGVFANEDGEILEDGASFRMDLDAAEGDINRVCLPHPEIFAALEPGATLLVNDGKIRLKVETCGPDFANCTVVAGGVISNRKGVNVPDVVLPLAALSEKDRKDLEFVCELGVDWLALSFVQRPEDVLEASDLANGRAAILSKIEKPAAVNNFNDILQVSDGIMVARGDLGVELPVQNVPPIQKRLVRQCRRAAKPVIVATQMMESMIESPMPTRAEVSDVATAIYEGADAVMLSAESAAGAYPVEAVTTMNNVATEVERDPTYTQIIEASRETRGITIADGIVAAAREIAEKTDIKAICCFSQSGTTAALTARERPRVPILAMTPLRSTARRLTLTWGINCVMTDKLDRFKLAVVASARAATRQGYAEQTDQIVVTAGVPFNVPGSTNILRVAPCDERQIFNTDPE</sequence>
<evidence type="ECO:0000256" key="9">
    <source>
        <dbReference type="ARBA" id="ARBA00022842"/>
    </source>
</evidence>
<proteinExistence type="inferred from homology"/>
<keyword evidence="6" id="KW-0547">Nucleotide-binding</keyword>
<comment type="pathway">
    <text evidence="1 13">Carbohydrate degradation; glycolysis; pyruvate from D-glyceraldehyde 3-phosphate: step 5/5.</text>
</comment>
<dbReference type="AlphaFoldDB" id="A0A640VR95"/>
<comment type="similarity">
    <text evidence="2 13">Belongs to the pyruvate kinase family.</text>
</comment>
<evidence type="ECO:0000256" key="12">
    <source>
        <dbReference type="NCBIfam" id="TIGR01064"/>
    </source>
</evidence>
<keyword evidence="4 13" id="KW-0808">Transferase</keyword>
<name>A0A640VR95_9RHOB</name>
<dbReference type="InterPro" id="IPR015793">
    <property type="entry name" value="Pyrv_Knase_brl"/>
</dbReference>
<evidence type="ECO:0000256" key="2">
    <source>
        <dbReference type="ARBA" id="ARBA00008663"/>
    </source>
</evidence>
<comment type="caution">
    <text evidence="16">The sequence shown here is derived from an EMBL/GenBank/DDBJ whole genome shotgun (WGS) entry which is preliminary data.</text>
</comment>
<gene>
    <name evidence="16" type="primary">pykA</name>
    <name evidence="16" type="ORF">So717_23020</name>
</gene>
<dbReference type="NCBIfam" id="NF004886">
    <property type="entry name" value="PRK06247.1"/>
    <property type="match status" value="1"/>
</dbReference>
<feature type="domain" description="Pyruvate kinase barrel" evidence="14">
    <location>
        <begin position="5"/>
        <end position="323"/>
    </location>
</feature>
<dbReference type="SUPFAM" id="SSF52935">
    <property type="entry name" value="PK C-terminal domain-like"/>
    <property type="match status" value="1"/>
</dbReference>
<evidence type="ECO:0000259" key="15">
    <source>
        <dbReference type="Pfam" id="PF02887"/>
    </source>
</evidence>
<dbReference type="NCBIfam" id="TIGR01064">
    <property type="entry name" value="pyruv_kin"/>
    <property type="match status" value="1"/>
</dbReference>
<keyword evidence="5" id="KW-0479">Metal-binding</keyword>
<evidence type="ECO:0000259" key="14">
    <source>
        <dbReference type="Pfam" id="PF00224"/>
    </source>
</evidence>
<keyword evidence="17" id="KW-1185">Reference proteome</keyword>
<dbReference type="SUPFAM" id="SSF51621">
    <property type="entry name" value="Phosphoenolpyruvate/pyruvate domain"/>
    <property type="match status" value="1"/>
</dbReference>
<dbReference type="NCBIfam" id="NF004491">
    <property type="entry name" value="PRK05826.1"/>
    <property type="match status" value="1"/>
</dbReference>
<dbReference type="GO" id="GO:0030955">
    <property type="term" value="F:potassium ion binding"/>
    <property type="evidence" value="ECO:0007669"/>
    <property type="project" value="UniProtKB-UniRule"/>
</dbReference>
<dbReference type="Pfam" id="PF02887">
    <property type="entry name" value="PK_C"/>
    <property type="match status" value="1"/>
</dbReference>
<dbReference type="RefSeq" id="WP_159977433.1">
    <property type="nucleotide sequence ID" value="NZ_BLIV01000004.1"/>
</dbReference>
<dbReference type="FunFam" id="2.40.33.10:FF:000001">
    <property type="entry name" value="Pyruvate kinase"/>
    <property type="match status" value="1"/>
</dbReference>
<dbReference type="NCBIfam" id="NF004978">
    <property type="entry name" value="PRK06354.1"/>
    <property type="match status" value="1"/>
</dbReference>
<evidence type="ECO:0000256" key="3">
    <source>
        <dbReference type="ARBA" id="ARBA00012142"/>
    </source>
</evidence>
<dbReference type="SUPFAM" id="SSF50800">
    <property type="entry name" value="PK beta-barrel domain-like"/>
    <property type="match status" value="1"/>
</dbReference>
<evidence type="ECO:0000256" key="10">
    <source>
        <dbReference type="ARBA" id="ARBA00023152"/>
    </source>
</evidence>